<keyword evidence="2" id="KW-1185">Reference proteome</keyword>
<evidence type="ECO:0000313" key="1">
    <source>
        <dbReference type="EMBL" id="QHA16652.1"/>
    </source>
</evidence>
<sequence>MFGMDKNILNDLLKQNISINFIQGKDIRVIIQDDDIQNEGWKSDVKAIKLLIDELPVGFIQKDTADFLINEKIAFLLLNSIADFLKDNDSIGFIRNKDNMEVIRYFIELVRDEKWESNPAFQEFIKSYK</sequence>
<accession>A0ABX6G450</accession>
<evidence type="ECO:0000313" key="2">
    <source>
        <dbReference type="Proteomes" id="UP000440820"/>
    </source>
</evidence>
<protein>
    <submittedName>
        <fullName evidence="1">Uncharacterized protein</fullName>
    </submittedName>
</protein>
<reference evidence="1 2" key="1">
    <citation type="submission" date="2019-12" db="EMBL/GenBank/DDBJ databases">
        <title>Bacillus toyonensis BV-17 genome.</title>
        <authorList>
            <person name="Chen J."/>
        </authorList>
    </citation>
    <scope>NUCLEOTIDE SEQUENCE [LARGE SCALE GENOMIC DNA]</scope>
    <source>
        <strain evidence="1 2">BV-17</strain>
    </source>
</reference>
<dbReference type="EMBL" id="CP047044">
    <property type="protein sequence ID" value="QHA16652.1"/>
    <property type="molecule type" value="Genomic_DNA"/>
</dbReference>
<name>A0ABX6G450_9BACI</name>
<dbReference type="Proteomes" id="UP000440820">
    <property type="component" value="Chromosome"/>
</dbReference>
<proteinExistence type="predicted"/>
<organism evidence="1 2">
    <name type="scientific">Bacillus toyonensis</name>
    <dbReference type="NCBI Taxonomy" id="155322"/>
    <lineage>
        <taxon>Bacteria</taxon>
        <taxon>Bacillati</taxon>
        <taxon>Bacillota</taxon>
        <taxon>Bacilli</taxon>
        <taxon>Bacillales</taxon>
        <taxon>Bacillaceae</taxon>
        <taxon>Bacillus</taxon>
        <taxon>Bacillus cereus group</taxon>
    </lineage>
</organism>
<gene>
    <name evidence="1" type="ORF">GPA05_06420</name>
</gene>